<dbReference type="AlphaFoldDB" id="A0A1W5T7X5"/>
<evidence type="ECO:0000313" key="1">
    <source>
        <dbReference type="EMBL" id="ARF19127.1"/>
    </source>
</evidence>
<reference evidence="1" key="1">
    <citation type="submission" date="2016-08" db="EMBL/GenBank/DDBJ databases">
        <title>The coexistence of KPC-2-, SHV-11- and TEM-1- Encoding Plasmids Harboring Class 1 Integrons in Extensive Drug Resistance Escherichia Coli Sequence Type 1642.</title>
        <authorList>
            <person name="Jeong S."/>
            <person name="Yoon E.-J."/>
            <person name="Kim J.O."/>
            <person name="Bae I.K."/>
            <person name="Lee W."/>
            <person name="Lee H."/>
            <person name="Jeong S.H."/>
            <person name="Lee K."/>
        </authorList>
    </citation>
    <scope>NUCLEOTIDE SEQUENCE</scope>
    <source>
        <strain evidence="1">EcU443</strain>
        <plasmid evidence="1">pECSEV_02</plasmid>
    </source>
</reference>
<dbReference type="EMBL" id="KX683284">
    <property type="protein sequence ID" value="ARF19127.1"/>
    <property type="molecule type" value="Genomic_DNA"/>
</dbReference>
<keyword evidence="1" id="KW-0614">Plasmid</keyword>
<sequence>MIVAVSERKPPARVFLRETGGKYRAYLHRKRKGVFGSWYGKPTKQGQEFCAALPPEITKPDISALWAEKQSQIKPES</sequence>
<geneLocation type="plasmid" evidence="1">
    <name>pECSEV_02</name>
</geneLocation>
<accession>A0A1W5T7X5</accession>
<proteinExistence type="predicted"/>
<organism evidence="1">
    <name type="scientific">Escherichia coli</name>
    <dbReference type="NCBI Taxonomy" id="562"/>
    <lineage>
        <taxon>Bacteria</taxon>
        <taxon>Pseudomonadati</taxon>
        <taxon>Pseudomonadota</taxon>
        <taxon>Gammaproteobacteria</taxon>
        <taxon>Enterobacterales</taxon>
        <taxon>Enterobacteriaceae</taxon>
        <taxon>Escherichia</taxon>
    </lineage>
</organism>
<name>A0A1W5T7X5_ECOLX</name>
<protein>
    <submittedName>
        <fullName evidence="1">Uncharacterized protein</fullName>
    </submittedName>
</protein>